<evidence type="ECO:0000256" key="1">
    <source>
        <dbReference type="ARBA" id="ARBA00010049"/>
    </source>
</evidence>
<proteinExistence type="inferred from homology"/>
<dbReference type="OMA" id="PMRTPFT"/>
<accession>A0A059BKH8</accession>
<feature type="chain" id="PRO_5001568528" description="Pollen-specific protein C13" evidence="3">
    <location>
        <begin position="21"/>
        <end position="160"/>
    </location>
</feature>
<dbReference type="Gramene" id="KCW66732">
    <property type="protein sequence ID" value="KCW66732"/>
    <property type="gene ID" value="EUGRSUZ_F00490"/>
</dbReference>
<dbReference type="InterPro" id="IPR006040">
    <property type="entry name" value="Allergen_Ole_e_I_CS"/>
</dbReference>
<dbReference type="EMBL" id="KK198758">
    <property type="protein sequence ID" value="KCW66732.1"/>
    <property type="molecule type" value="Genomic_DNA"/>
</dbReference>
<dbReference type="FunCoup" id="A0A059BKH8">
    <property type="interactions" value="402"/>
</dbReference>
<evidence type="ECO:0000313" key="4">
    <source>
        <dbReference type="EMBL" id="KCW66732.1"/>
    </source>
</evidence>
<dbReference type="AlphaFoldDB" id="A0A059BKH8"/>
<evidence type="ECO:0000256" key="3">
    <source>
        <dbReference type="SAM" id="SignalP"/>
    </source>
</evidence>
<feature type="signal peptide" evidence="3">
    <location>
        <begin position="1"/>
        <end position="20"/>
    </location>
</feature>
<dbReference type="GO" id="GO:0005615">
    <property type="term" value="C:extracellular space"/>
    <property type="evidence" value="ECO:0007669"/>
    <property type="project" value="InterPro"/>
</dbReference>
<evidence type="ECO:0000256" key="2">
    <source>
        <dbReference type="ARBA" id="ARBA00023157"/>
    </source>
</evidence>
<dbReference type="STRING" id="71139.A0A059BKH8"/>
<dbReference type="PANTHER" id="PTHR31614">
    <property type="entry name" value="PROTEIN DOWNSTREAM OF FLC-RELATED"/>
    <property type="match status" value="1"/>
</dbReference>
<reference evidence="4" key="1">
    <citation type="submission" date="2013-07" db="EMBL/GenBank/DDBJ databases">
        <title>The genome of Eucalyptus grandis.</title>
        <authorList>
            <person name="Schmutz J."/>
            <person name="Hayes R."/>
            <person name="Myburg A."/>
            <person name="Tuskan G."/>
            <person name="Grattapaglia D."/>
            <person name="Rokhsar D.S."/>
        </authorList>
    </citation>
    <scope>NUCLEOTIDE SEQUENCE</scope>
    <source>
        <tissue evidence="4">Leaf extractions</tissue>
    </source>
</reference>
<evidence type="ECO:0008006" key="5">
    <source>
        <dbReference type="Google" id="ProtNLM"/>
    </source>
</evidence>
<comment type="similarity">
    <text evidence="1">Belongs to the Ole e I family.</text>
</comment>
<gene>
    <name evidence="4" type="ORF">EUGRSUZ_F00490</name>
</gene>
<sequence length="160" mass="17570">MARLSVLLALCCLLPAIAVAARPARNPLTVTGKVYCDTCRAGFETPASTYIAGAKVKVECKDRTSMKLLYSQEATTDSTGTYKLFVSEDHQDQLCDAMLLSSPQLNCQKPAAGRDRARVILTRYNGIVSDTRYANNMGFEMDQPLAGCTQVLQQYQDFDV</sequence>
<dbReference type="InParanoid" id="A0A059BKH8"/>
<keyword evidence="3" id="KW-0732">Signal</keyword>
<dbReference type="KEGG" id="egr:104448075"/>
<dbReference type="PANTHER" id="PTHR31614:SF5">
    <property type="entry name" value="ALLERGEN-LIKE PROTEIN BRSN20"/>
    <property type="match status" value="1"/>
</dbReference>
<organism evidence="4">
    <name type="scientific">Eucalyptus grandis</name>
    <name type="common">Flooded gum</name>
    <dbReference type="NCBI Taxonomy" id="71139"/>
    <lineage>
        <taxon>Eukaryota</taxon>
        <taxon>Viridiplantae</taxon>
        <taxon>Streptophyta</taxon>
        <taxon>Embryophyta</taxon>
        <taxon>Tracheophyta</taxon>
        <taxon>Spermatophyta</taxon>
        <taxon>Magnoliopsida</taxon>
        <taxon>eudicotyledons</taxon>
        <taxon>Gunneridae</taxon>
        <taxon>Pentapetalae</taxon>
        <taxon>rosids</taxon>
        <taxon>malvids</taxon>
        <taxon>Myrtales</taxon>
        <taxon>Myrtaceae</taxon>
        <taxon>Myrtoideae</taxon>
        <taxon>Eucalypteae</taxon>
        <taxon>Eucalyptus</taxon>
    </lineage>
</organism>
<dbReference type="InterPro" id="IPR006041">
    <property type="entry name" value="Pollen_Ole_e1_allergen"/>
</dbReference>
<name>A0A059BKH8_EUCGR</name>
<dbReference type="OrthoDB" id="1896520at2759"/>
<dbReference type="eggNOG" id="ENOG502S1QR">
    <property type="taxonomic scope" value="Eukaryota"/>
</dbReference>
<dbReference type="Pfam" id="PF01190">
    <property type="entry name" value="Pollen_Ole_e_1"/>
    <property type="match status" value="1"/>
</dbReference>
<dbReference type="PROSITE" id="PS00925">
    <property type="entry name" value="OLEEI"/>
    <property type="match status" value="1"/>
</dbReference>
<protein>
    <recommendedName>
        <fullName evidence="5">Pollen-specific protein C13</fullName>
    </recommendedName>
</protein>
<keyword evidence="2" id="KW-1015">Disulfide bond</keyword>